<dbReference type="AlphaFoldDB" id="A0A9Q1CDH6"/>
<dbReference type="InterPro" id="IPR038846">
    <property type="entry name" value="RPC9"/>
</dbReference>
<evidence type="ECO:0000313" key="16">
    <source>
        <dbReference type="EMBL" id="KAJ8042951.1"/>
    </source>
</evidence>
<keyword evidence="9" id="KW-0539">Nucleus</keyword>
<evidence type="ECO:0000256" key="13">
    <source>
        <dbReference type="ARBA" id="ARBA00073026"/>
    </source>
</evidence>
<sequence>MRKKPDHIKLGKVLTLLKEIQEQNGSNKGKSFKIQQNLATISYETVTYLEKTPCIHQTPESIQRLLTELSPFNLTKAEKLQLLNHRPTTAVEIQLMIEESEERLTEEQIDKLLDVVSTCLPGEPEEELEEEEGKEEDNQEEEDAEDMEEDVDKGGDGD</sequence>
<gene>
    <name evidence="16" type="ORF">HOLleu_09847</name>
</gene>
<evidence type="ECO:0000256" key="3">
    <source>
        <dbReference type="ARBA" id="ARBA00006898"/>
    </source>
</evidence>
<reference evidence="16" key="1">
    <citation type="submission" date="2021-10" db="EMBL/GenBank/DDBJ databases">
        <title>Tropical sea cucumber genome reveals ecological adaptation and Cuvierian tubules defense mechanism.</title>
        <authorList>
            <person name="Chen T."/>
        </authorList>
    </citation>
    <scope>NUCLEOTIDE SEQUENCE</scope>
    <source>
        <strain evidence="16">Nanhai2018</strain>
        <tissue evidence="16">Muscle</tissue>
    </source>
</reference>
<evidence type="ECO:0000256" key="11">
    <source>
        <dbReference type="ARBA" id="ARBA00044007"/>
    </source>
</evidence>
<evidence type="ECO:0000256" key="9">
    <source>
        <dbReference type="ARBA" id="ARBA00023242"/>
    </source>
</evidence>
<dbReference type="GO" id="GO:0000166">
    <property type="term" value="F:nucleotide binding"/>
    <property type="evidence" value="ECO:0007669"/>
    <property type="project" value="InterPro"/>
</dbReference>
<evidence type="ECO:0000256" key="2">
    <source>
        <dbReference type="ARBA" id="ARBA00004413"/>
    </source>
</evidence>
<evidence type="ECO:0000256" key="5">
    <source>
        <dbReference type="ARBA" id="ARBA00022475"/>
    </source>
</evidence>
<evidence type="ECO:0000256" key="12">
    <source>
        <dbReference type="ARBA" id="ARBA00045808"/>
    </source>
</evidence>
<keyword evidence="7" id="KW-0472">Membrane</keyword>
<dbReference type="PANTHER" id="PTHR15561:SF0">
    <property type="entry name" value="DNA-DIRECTED RNA POLYMERASE III SUBUNIT RPC9"/>
    <property type="match status" value="1"/>
</dbReference>
<comment type="subunit">
    <text evidence="11">Component of the RNA polymerase III complex consisting of 17 subunits: a ten-subunit horseshoe-shaped catalytic core composed of POLR3A/RPC1, POLR3B/RPC2, POLR1C/RPAC1, POLR1D/RPAC2, POLR3K/RPC10, POLR2E/RPABC1, POLR2F/RPABC2, POLR2H/RPABC3, POLR2K/RPABC4 and POLR2L/RPABC5; a mobile stalk composed of two subunits POLR3H/RPC8 and CRCP/RPC9, protruding from the core and functioning primarily in transcription initiation; and additional subunits homologous to general transcription factors of the RNA polymerase II machinery, POLR3C/RPC3-POLR3F/RPC6-POLR3G/RPC7 heterotrimer required for transcription initiation and POLR3D/RPC4-POLR3E/RPC5 heterodimer involved in both transcription initiation and termination.</text>
</comment>
<dbReference type="Gene3D" id="1.20.1250.40">
    <property type="match status" value="1"/>
</dbReference>
<dbReference type="GO" id="GO:0005666">
    <property type="term" value="C:RNA polymerase III complex"/>
    <property type="evidence" value="ECO:0007669"/>
    <property type="project" value="InterPro"/>
</dbReference>
<feature type="domain" description="RNA polymerase Rpb4/RPC9 core" evidence="15">
    <location>
        <begin position="1"/>
        <end position="123"/>
    </location>
</feature>
<dbReference type="GO" id="GO:0006384">
    <property type="term" value="P:transcription initiation at RNA polymerase III promoter"/>
    <property type="evidence" value="ECO:0007669"/>
    <property type="project" value="InterPro"/>
</dbReference>
<dbReference type="SUPFAM" id="SSF47819">
    <property type="entry name" value="HRDC-like"/>
    <property type="match status" value="1"/>
</dbReference>
<evidence type="ECO:0000256" key="6">
    <source>
        <dbReference type="ARBA" id="ARBA00022478"/>
    </source>
</evidence>
<dbReference type="GO" id="GO:0005886">
    <property type="term" value="C:plasma membrane"/>
    <property type="evidence" value="ECO:0007669"/>
    <property type="project" value="UniProtKB-SubCell"/>
</dbReference>
<dbReference type="EMBL" id="JAIZAY010000004">
    <property type="protein sequence ID" value="KAJ8042951.1"/>
    <property type="molecule type" value="Genomic_DNA"/>
</dbReference>
<comment type="subcellular location">
    <subcellularLocation>
        <location evidence="2">Cell membrane</location>
        <topology evidence="2">Peripheral membrane protein</topology>
        <orientation evidence="2">Cytoplasmic side</orientation>
    </subcellularLocation>
    <subcellularLocation>
        <location evidence="1">Nucleus</location>
    </subcellularLocation>
</comment>
<organism evidence="16 17">
    <name type="scientific">Holothuria leucospilota</name>
    <name type="common">Black long sea cucumber</name>
    <name type="synonym">Mertensiothuria leucospilota</name>
    <dbReference type="NCBI Taxonomy" id="206669"/>
    <lineage>
        <taxon>Eukaryota</taxon>
        <taxon>Metazoa</taxon>
        <taxon>Echinodermata</taxon>
        <taxon>Eleutherozoa</taxon>
        <taxon>Echinozoa</taxon>
        <taxon>Holothuroidea</taxon>
        <taxon>Aspidochirotacea</taxon>
        <taxon>Aspidochirotida</taxon>
        <taxon>Holothuriidae</taxon>
        <taxon>Holothuria</taxon>
    </lineage>
</organism>
<dbReference type="Proteomes" id="UP001152320">
    <property type="component" value="Chromosome 4"/>
</dbReference>
<evidence type="ECO:0000313" key="17">
    <source>
        <dbReference type="Proteomes" id="UP001152320"/>
    </source>
</evidence>
<comment type="caution">
    <text evidence="16">The sequence shown here is derived from an EMBL/GenBank/DDBJ whole genome shotgun (WGS) entry which is preliminary data.</text>
</comment>
<dbReference type="InterPro" id="IPR006590">
    <property type="entry name" value="RNA_pol_Rpb4/RPC9_core"/>
</dbReference>
<evidence type="ECO:0000259" key="15">
    <source>
        <dbReference type="SMART" id="SM00657"/>
    </source>
</evidence>
<feature type="compositionally biased region" description="Acidic residues" evidence="14">
    <location>
        <begin position="123"/>
        <end position="151"/>
    </location>
</feature>
<comment type="function">
    <text evidence="10">Accessory protein for the calcitonin gene-related peptide (CGRP) receptor. It modulates CGRP responsiveness in a variety of tissues.</text>
</comment>
<dbReference type="Pfam" id="PF03874">
    <property type="entry name" value="RNA_pol_Rpb4"/>
    <property type="match status" value="1"/>
</dbReference>
<dbReference type="SMART" id="SM00657">
    <property type="entry name" value="RPOL4c"/>
    <property type="match status" value="1"/>
</dbReference>
<keyword evidence="8" id="KW-0804">Transcription</keyword>
<dbReference type="InterPro" id="IPR038324">
    <property type="entry name" value="Rpb4/RPC9_sf"/>
</dbReference>
<dbReference type="InterPro" id="IPR010997">
    <property type="entry name" value="HRDC-like_sf"/>
</dbReference>
<evidence type="ECO:0000256" key="1">
    <source>
        <dbReference type="ARBA" id="ARBA00004123"/>
    </source>
</evidence>
<feature type="region of interest" description="Disordered" evidence="14">
    <location>
        <begin position="120"/>
        <end position="158"/>
    </location>
</feature>
<comment type="similarity">
    <text evidence="3">Belongs to the eukaryotic RPC9 RNA polymerase subunit family.</text>
</comment>
<dbReference type="FunFam" id="1.20.1250.40:FF:000002">
    <property type="entry name" value="DNA-directed RNA polymerase III subunit RPC9"/>
    <property type="match status" value="1"/>
</dbReference>
<proteinExistence type="inferred from homology"/>
<keyword evidence="5" id="KW-1003">Cell membrane</keyword>
<name>A0A9Q1CDH6_HOLLE</name>
<evidence type="ECO:0000256" key="14">
    <source>
        <dbReference type="SAM" id="MobiDB-lite"/>
    </source>
</evidence>
<dbReference type="OrthoDB" id="1746530at2759"/>
<keyword evidence="6 16" id="KW-0240">DNA-directed RNA polymerase</keyword>
<comment type="function">
    <text evidence="12">DNA-dependent RNA polymerase catalyzes the transcription of DNA into RNA using the four ribonucleoside triphosphates as substrates. Specific peripheric component of RNA polymerase III (Pol III) which synthesizes small non-coding RNAs including 5S rRNA, snRNAs, tRNAs and miRNAs from at least 500 distinct genomic loci. With POLR3H/RPC8 forms a mobile stalk that protrudes from Pol III core and functions primarily in transcription initiation. Pol III plays a key role in sensing and limiting infection by intracellular bacteria and DNA viruses. Acts as nuclear and cytosolic DNA sensor involved in innate immune response. Can sense non-self dsDNA that serves as template for transcription into dsRNA. The non-self RNA polymerase III transcripts, such as Epstein-Barr virus-encoded RNAs (EBERs) induce type I interferon and NF-kappa-B through the RIG-I pathway.</text>
</comment>
<evidence type="ECO:0000256" key="8">
    <source>
        <dbReference type="ARBA" id="ARBA00023163"/>
    </source>
</evidence>
<protein>
    <recommendedName>
        <fullName evidence="4">DNA-directed RNA polymerase III subunit RPC9</fullName>
    </recommendedName>
    <alternativeName>
        <fullName evidence="13">DNA-directed RNA polymerase III subunit rpc9</fullName>
    </alternativeName>
</protein>
<accession>A0A9Q1CDH6</accession>
<keyword evidence="17" id="KW-1185">Reference proteome</keyword>
<dbReference type="InterPro" id="IPR005574">
    <property type="entry name" value="Rpb4/RPC9"/>
</dbReference>
<evidence type="ECO:0000256" key="4">
    <source>
        <dbReference type="ARBA" id="ARBA00016672"/>
    </source>
</evidence>
<dbReference type="PANTHER" id="PTHR15561">
    <property type="entry name" value="CALCITONIN GENE-RELATED PEPTIDE-RECEPTOR COMPONENT PROTEIN"/>
    <property type="match status" value="1"/>
</dbReference>
<evidence type="ECO:0000256" key="7">
    <source>
        <dbReference type="ARBA" id="ARBA00023136"/>
    </source>
</evidence>
<evidence type="ECO:0000256" key="10">
    <source>
        <dbReference type="ARBA" id="ARBA00043924"/>
    </source>
</evidence>